<evidence type="ECO:0000313" key="3">
    <source>
        <dbReference type="Proteomes" id="UP001597045"/>
    </source>
</evidence>
<gene>
    <name evidence="2" type="ORF">ACFQ1S_20985</name>
</gene>
<sequence>MITEWSQKSRNNMLRTLGKLDFTPMFTVAPTGQSVKDHLKAFRKRYERAWREPLYAVWKLEFQRRGAPHVHLLVVPPHGHVDGQTFREWLSSTWAAVVAHPDPEEYARHVRAGTGVDYSEGLRASDPKRVGVYFSKHSTFKAKEYQHIVPEEWSEPGTTPGRFWGYWRLAKHVAVVEVDQDDATLAGRTLRRWSDAKGVTREVTRPRVPGGRAISKYPEVIGLAGAYLVESRPEPKYRKTRMRARRMRNNRGFVLVNDGARMATDLARVLFDRRAAKGEFLVGLGGPAETQDQ</sequence>
<reference evidence="3" key="1">
    <citation type="journal article" date="2019" name="Int. J. Syst. Evol. Microbiol.">
        <title>The Global Catalogue of Microorganisms (GCM) 10K type strain sequencing project: providing services to taxonomists for standard genome sequencing and annotation.</title>
        <authorList>
            <consortium name="The Broad Institute Genomics Platform"/>
            <consortium name="The Broad Institute Genome Sequencing Center for Infectious Disease"/>
            <person name="Wu L."/>
            <person name="Ma J."/>
        </authorList>
    </citation>
    <scope>NUCLEOTIDE SEQUENCE [LARGE SCALE GENOMIC DNA]</scope>
    <source>
        <strain evidence="3">JCM 31486</strain>
    </source>
</reference>
<feature type="domain" description="Replication-associated protein ORF2/G2P" evidence="1">
    <location>
        <begin position="33"/>
        <end position="92"/>
    </location>
</feature>
<protein>
    <recommendedName>
        <fullName evidence="1">Replication-associated protein ORF2/G2P domain-containing protein</fullName>
    </recommendedName>
</protein>
<organism evidence="2 3">
    <name type="scientific">Kibdelosporangium lantanae</name>
    <dbReference type="NCBI Taxonomy" id="1497396"/>
    <lineage>
        <taxon>Bacteria</taxon>
        <taxon>Bacillati</taxon>
        <taxon>Actinomycetota</taxon>
        <taxon>Actinomycetes</taxon>
        <taxon>Pseudonocardiales</taxon>
        <taxon>Pseudonocardiaceae</taxon>
        <taxon>Kibdelosporangium</taxon>
    </lineage>
</organism>
<dbReference type="Proteomes" id="UP001597045">
    <property type="component" value="Unassembled WGS sequence"/>
</dbReference>
<dbReference type="Pfam" id="PF23343">
    <property type="entry name" value="REP_ORF2-G2P"/>
    <property type="match status" value="1"/>
</dbReference>
<evidence type="ECO:0000313" key="2">
    <source>
        <dbReference type="EMBL" id="MFD1047832.1"/>
    </source>
</evidence>
<evidence type="ECO:0000259" key="1">
    <source>
        <dbReference type="Pfam" id="PF23343"/>
    </source>
</evidence>
<dbReference type="InterPro" id="IPR056906">
    <property type="entry name" value="ORF2/G2P_dom"/>
</dbReference>
<keyword evidence="3" id="KW-1185">Reference proteome</keyword>
<accession>A0ABW3MCI9</accession>
<dbReference type="EMBL" id="JBHTIS010001271">
    <property type="protein sequence ID" value="MFD1047832.1"/>
    <property type="molecule type" value="Genomic_DNA"/>
</dbReference>
<comment type="caution">
    <text evidence="2">The sequence shown here is derived from an EMBL/GenBank/DDBJ whole genome shotgun (WGS) entry which is preliminary data.</text>
</comment>
<name>A0ABW3MCI9_9PSEU</name>
<proteinExistence type="predicted"/>